<dbReference type="InterPro" id="IPR051908">
    <property type="entry name" value="Ribosomal_N-acetyltransferase"/>
</dbReference>
<evidence type="ECO:0000313" key="3">
    <source>
        <dbReference type="EMBL" id="SDV46727.1"/>
    </source>
</evidence>
<dbReference type="Gene3D" id="2.30.110.10">
    <property type="entry name" value="Electron Transport, Fmn-binding Protein, Chain A"/>
    <property type="match status" value="1"/>
</dbReference>
<keyword evidence="4" id="KW-1185">Reference proteome</keyword>
<dbReference type="InterPro" id="IPR012349">
    <property type="entry name" value="Split_barrel_FMN-bd"/>
</dbReference>
<proteinExistence type="predicted"/>
<organism evidence="3 4">
    <name type="scientific">Chitinasiproducens palmae</name>
    <dbReference type="NCBI Taxonomy" id="1770053"/>
    <lineage>
        <taxon>Bacteria</taxon>
        <taxon>Pseudomonadati</taxon>
        <taxon>Pseudomonadota</taxon>
        <taxon>Betaproteobacteria</taxon>
        <taxon>Burkholderiales</taxon>
        <taxon>Burkholderiaceae</taxon>
        <taxon>Chitinasiproducens</taxon>
    </lineage>
</organism>
<gene>
    <name evidence="3" type="ORF">SAMN05216551_101583</name>
</gene>
<dbReference type="InterPro" id="IPR000182">
    <property type="entry name" value="GNAT_dom"/>
</dbReference>
<accession>A0A1H2PKA6</accession>
<dbReference type="Pfam" id="PF12900">
    <property type="entry name" value="Pyridox_ox_2"/>
    <property type="match status" value="1"/>
</dbReference>
<dbReference type="GO" id="GO:0008999">
    <property type="term" value="F:protein-N-terminal-alanine acetyltransferase activity"/>
    <property type="evidence" value="ECO:0007669"/>
    <property type="project" value="TreeGrafter"/>
</dbReference>
<dbReference type="PANTHER" id="PTHR43441:SF2">
    <property type="entry name" value="FAMILY ACETYLTRANSFERASE, PUTATIVE (AFU_ORTHOLOGUE AFUA_7G00850)-RELATED"/>
    <property type="match status" value="1"/>
</dbReference>
<dbReference type="STRING" id="1770053.SAMN05216551_101583"/>
<dbReference type="InterPro" id="IPR024747">
    <property type="entry name" value="Pyridox_Oxase-rel"/>
</dbReference>
<dbReference type="FunFam" id="3.40.630.30:FF:000047">
    <property type="entry name" value="Acetyltransferase, GNAT family"/>
    <property type="match status" value="1"/>
</dbReference>
<dbReference type="Proteomes" id="UP000243719">
    <property type="component" value="Unassembled WGS sequence"/>
</dbReference>
<evidence type="ECO:0000313" key="4">
    <source>
        <dbReference type="Proteomes" id="UP000243719"/>
    </source>
</evidence>
<name>A0A1H2PKA6_9BURK</name>
<dbReference type="PANTHER" id="PTHR43441">
    <property type="entry name" value="RIBOSOMAL-PROTEIN-SERINE ACETYLTRANSFERASE"/>
    <property type="match status" value="1"/>
</dbReference>
<dbReference type="Gene3D" id="3.40.630.30">
    <property type="match status" value="1"/>
</dbReference>
<dbReference type="PROSITE" id="PS51186">
    <property type="entry name" value="GNAT"/>
    <property type="match status" value="1"/>
</dbReference>
<dbReference type="Pfam" id="PF13302">
    <property type="entry name" value="Acetyltransf_3"/>
    <property type="match status" value="1"/>
</dbReference>
<evidence type="ECO:0000256" key="1">
    <source>
        <dbReference type="SAM" id="MobiDB-lite"/>
    </source>
</evidence>
<sequence length="484" mass="52999">MSTPPATPRTTVRRAAERGRYDRTTLLAILDAAYVCHVAFQDERGHTHCLPTVCWREGDGLLIHGSNGSRMVRALAAGAQACVTVTHLDGLVLARSAFHHSMNYRSAVIYGIFELLSDERKSAALDGLMEHIAAGRATQVRAPDRNELAATTILRLPLDEFACKVREGGPKDDEADLGHPVWAGVLPLAVRPGAPRQALADATPTVVEEPAHVLQWRLASLSPGTARDLRADVGAPDTAVPRNDCGQPVGRPLPQWRGARAPRREAIEGNRVRLEPLDPARHGTALANALVGERAARDWTYLSVGPFTDRQAYLAYLEDAAASRDALHFAVVERTTGEAVGTIAFMRIDEGNGAIEIGHVTFSPRMQRSPAATEAVHLLMAEAFDTLGNRRLEWKCDALNARSCRAADRFGFRLEGLFRQAVVYKHRSRDTAWFALTDEEWPQVRARHRAWLAPANFDETGRQRAAMKDVAVVLEDRAAPRGAA</sequence>
<reference evidence="4" key="1">
    <citation type="submission" date="2016-09" db="EMBL/GenBank/DDBJ databases">
        <authorList>
            <person name="Varghese N."/>
            <person name="Submissions S."/>
        </authorList>
    </citation>
    <scope>NUCLEOTIDE SEQUENCE [LARGE SCALE GENOMIC DNA]</scope>
    <source>
        <strain evidence="4">JS23</strain>
    </source>
</reference>
<evidence type="ECO:0000259" key="2">
    <source>
        <dbReference type="PROSITE" id="PS51186"/>
    </source>
</evidence>
<dbReference type="SUPFAM" id="SSF55729">
    <property type="entry name" value="Acyl-CoA N-acyltransferases (Nat)"/>
    <property type="match status" value="1"/>
</dbReference>
<feature type="region of interest" description="Disordered" evidence="1">
    <location>
        <begin position="237"/>
        <end position="256"/>
    </location>
</feature>
<protein>
    <submittedName>
        <fullName evidence="3">Nitroimidazol reductase NimA, pyridoxamine 5'-phosphate oxidase superfamily</fullName>
    </submittedName>
</protein>
<dbReference type="EMBL" id="FNLO01000001">
    <property type="protein sequence ID" value="SDV46727.1"/>
    <property type="molecule type" value="Genomic_DNA"/>
</dbReference>
<dbReference type="InterPro" id="IPR016181">
    <property type="entry name" value="Acyl_CoA_acyltransferase"/>
</dbReference>
<dbReference type="SUPFAM" id="SSF50475">
    <property type="entry name" value="FMN-binding split barrel"/>
    <property type="match status" value="1"/>
</dbReference>
<feature type="domain" description="N-acetyltransferase" evidence="2">
    <location>
        <begin position="272"/>
        <end position="439"/>
    </location>
</feature>
<dbReference type="GO" id="GO:1990189">
    <property type="term" value="F:protein N-terminal-serine acetyltransferase activity"/>
    <property type="evidence" value="ECO:0007669"/>
    <property type="project" value="TreeGrafter"/>
</dbReference>
<dbReference type="AlphaFoldDB" id="A0A1H2PKA6"/>